<feature type="compositionally biased region" description="Basic and acidic residues" evidence="6">
    <location>
        <begin position="634"/>
        <end position="643"/>
    </location>
</feature>
<feature type="compositionally biased region" description="Low complexity" evidence="6">
    <location>
        <begin position="100"/>
        <end position="111"/>
    </location>
</feature>
<reference evidence="8" key="1">
    <citation type="journal article" date="2021" name="Nat. Commun.">
        <title>Genetic determinants of endophytism in the Arabidopsis root mycobiome.</title>
        <authorList>
            <person name="Mesny F."/>
            <person name="Miyauchi S."/>
            <person name="Thiergart T."/>
            <person name="Pickel B."/>
            <person name="Atanasova L."/>
            <person name="Karlsson M."/>
            <person name="Huettel B."/>
            <person name="Barry K.W."/>
            <person name="Haridas S."/>
            <person name="Chen C."/>
            <person name="Bauer D."/>
            <person name="Andreopoulos W."/>
            <person name="Pangilinan J."/>
            <person name="LaButti K."/>
            <person name="Riley R."/>
            <person name="Lipzen A."/>
            <person name="Clum A."/>
            <person name="Drula E."/>
            <person name="Henrissat B."/>
            <person name="Kohler A."/>
            <person name="Grigoriev I.V."/>
            <person name="Martin F.M."/>
            <person name="Hacquard S."/>
        </authorList>
    </citation>
    <scope>NUCLEOTIDE SEQUENCE</scope>
    <source>
        <strain evidence="8">MPI-CAGE-CH-0243</strain>
    </source>
</reference>
<evidence type="ECO:0000256" key="1">
    <source>
        <dbReference type="ARBA" id="ARBA00022679"/>
    </source>
</evidence>
<dbReference type="OrthoDB" id="5337378at2759"/>
<organism evidence="8 9">
    <name type="scientific">Dendryphion nanum</name>
    <dbReference type="NCBI Taxonomy" id="256645"/>
    <lineage>
        <taxon>Eukaryota</taxon>
        <taxon>Fungi</taxon>
        <taxon>Dikarya</taxon>
        <taxon>Ascomycota</taxon>
        <taxon>Pezizomycotina</taxon>
        <taxon>Dothideomycetes</taxon>
        <taxon>Pleosporomycetidae</taxon>
        <taxon>Pleosporales</taxon>
        <taxon>Torulaceae</taxon>
        <taxon>Dendryphion</taxon>
    </lineage>
</organism>
<keyword evidence="9" id="KW-1185">Reference proteome</keyword>
<feature type="region of interest" description="Disordered" evidence="6">
    <location>
        <begin position="373"/>
        <end position="429"/>
    </location>
</feature>
<dbReference type="AlphaFoldDB" id="A0A9P9IGR2"/>
<dbReference type="InterPro" id="IPR000719">
    <property type="entry name" value="Prot_kinase_dom"/>
</dbReference>
<dbReference type="GO" id="GO:0005634">
    <property type="term" value="C:nucleus"/>
    <property type="evidence" value="ECO:0007669"/>
    <property type="project" value="TreeGrafter"/>
</dbReference>
<dbReference type="GO" id="GO:0005737">
    <property type="term" value="C:cytoplasm"/>
    <property type="evidence" value="ECO:0007669"/>
    <property type="project" value="TreeGrafter"/>
</dbReference>
<feature type="compositionally biased region" description="Polar residues" evidence="6">
    <location>
        <begin position="650"/>
        <end position="660"/>
    </location>
</feature>
<protein>
    <submittedName>
        <fullName evidence="8">Membrane-associated tyrosine</fullName>
    </submittedName>
</protein>
<keyword evidence="4" id="KW-0067">ATP-binding</keyword>
<feature type="region of interest" description="Disordered" evidence="6">
    <location>
        <begin position="569"/>
        <end position="721"/>
    </location>
</feature>
<feature type="compositionally biased region" description="Polar residues" evidence="6">
    <location>
        <begin position="711"/>
        <end position="721"/>
    </location>
</feature>
<feature type="region of interest" description="Disordered" evidence="6">
    <location>
        <begin position="239"/>
        <end position="275"/>
    </location>
</feature>
<dbReference type="GO" id="GO:0005524">
    <property type="term" value="F:ATP binding"/>
    <property type="evidence" value="ECO:0007669"/>
    <property type="project" value="UniProtKB-KW"/>
</dbReference>
<accession>A0A9P9IGR2</accession>
<dbReference type="Gene3D" id="1.10.510.10">
    <property type="entry name" value="Transferase(Phosphotransferase) domain 1"/>
    <property type="match status" value="1"/>
</dbReference>
<feature type="compositionally biased region" description="Polar residues" evidence="6">
    <location>
        <begin position="192"/>
        <end position="206"/>
    </location>
</feature>
<dbReference type="InterPro" id="IPR011009">
    <property type="entry name" value="Kinase-like_dom_sf"/>
</dbReference>
<dbReference type="EMBL" id="JAGMWT010000012">
    <property type="protein sequence ID" value="KAH7118745.1"/>
    <property type="molecule type" value="Genomic_DNA"/>
</dbReference>
<feature type="compositionally biased region" description="Low complexity" evidence="6">
    <location>
        <begin position="573"/>
        <end position="583"/>
    </location>
</feature>
<dbReference type="SMART" id="SM00220">
    <property type="entry name" value="S_TKc"/>
    <property type="match status" value="1"/>
</dbReference>
<comment type="caution">
    <text evidence="8">The sequence shown here is derived from an EMBL/GenBank/DDBJ whole genome shotgun (WGS) entry which is preliminary data.</text>
</comment>
<feature type="compositionally biased region" description="Low complexity" evidence="6">
    <location>
        <begin position="125"/>
        <end position="137"/>
    </location>
</feature>
<keyword evidence="2" id="KW-0547">Nucleotide-binding</keyword>
<feature type="compositionally biased region" description="Low complexity" evidence="6">
    <location>
        <begin position="34"/>
        <end position="49"/>
    </location>
</feature>
<dbReference type="Pfam" id="PF00069">
    <property type="entry name" value="Pkinase"/>
    <property type="match status" value="1"/>
</dbReference>
<feature type="region of interest" description="Disordered" evidence="6">
    <location>
        <begin position="34"/>
        <end position="63"/>
    </location>
</feature>
<feature type="compositionally biased region" description="Polar residues" evidence="6">
    <location>
        <begin position="404"/>
        <end position="415"/>
    </location>
</feature>
<dbReference type="InterPro" id="IPR050339">
    <property type="entry name" value="CC_SR_Kinase"/>
</dbReference>
<evidence type="ECO:0000256" key="4">
    <source>
        <dbReference type="ARBA" id="ARBA00022840"/>
    </source>
</evidence>
<dbReference type="InterPro" id="IPR008271">
    <property type="entry name" value="Ser/Thr_kinase_AS"/>
</dbReference>
<feature type="region of interest" description="Disordered" evidence="6">
    <location>
        <begin position="326"/>
        <end position="349"/>
    </location>
</feature>
<evidence type="ECO:0000256" key="6">
    <source>
        <dbReference type="SAM" id="MobiDB-lite"/>
    </source>
</evidence>
<dbReference type="PROSITE" id="PS00108">
    <property type="entry name" value="PROTEIN_KINASE_ST"/>
    <property type="match status" value="1"/>
</dbReference>
<name>A0A9P9IGR2_9PLEO</name>
<feature type="region of interest" description="Disordered" evidence="6">
    <location>
        <begin position="95"/>
        <end position="223"/>
    </location>
</feature>
<dbReference type="PROSITE" id="PS50011">
    <property type="entry name" value="PROTEIN_KINASE_DOM"/>
    <property type="match status" value="1"/>
</dbReference>
<dbReference type="Proteomes" id="UP000700596">
    <property type="component" value="Unassembled WGS sequence"/>
</dbReference>
<keyword evidence="3" id="KW-0418">Kinase</keyword>
<sequence>MDFAYSPHREAATMHLHSPTHPHYHHHHLEGLSSIQQLRRSLSRSPSKPSRFRLRNSDAQGSPISPLALARAFSPRSLRENTNIANININTLSGAGGASSRGPSNNNNNNNDSCSHTPTSTFAESPLSTTPAQAPPTTKKRFTLRRAAPFRSSPRTRANSKSPRRVLTESTDNGNATPFLMRHATGHENAPSRRSSSEHMANTTPDCTPEHKPSTTPFAIDSDPIPFKLSSTAPGANCLIPPKSSPLKRSDGVMNFDTSVRSPNPKRRSLHAPSDLNSIFADLSTPQSTREESTQTYDIEVGNAFSFSSPVAQASTPLRKTTSLRKTTLSQRNTTSRSDHEFAVPAIPRNAASKAKNRFSLDGSGYSAMLSQTPARPSGMMDSPRLFMQPQYPRGGVGNAQPHPLSNTLSPSSGPDQDAKSPFFDGSTVATPRSHFLSKSLPIGATRPHIPETEGICATPMMARPDPRPFQSTGLQTKFRKGPLKSTEYRMPDTPIKRWSGEIPASNAADRFDRSNGGSLFDSAIRQPAFGTPSTPFSVHAPKKSCESFGNGVGVFGSFGSTHQRRASFASIDGSDPGDSPSGNRMMDSPSANRMMDSPSGNRMMDSPTGNRMMDSQSSADDMPPTPTKPNDGSGRRSKDSSLRRRTFRQQRASVGTDTFTAPGDDSHPVIDIASASSDHSSFLPHTPNLTSFHPPDPSRLSISGPRRGSNPFNSSTGSNASFPFPPATPTGHRDHGHVANPFIGLTQNDVDESLAQRFGSIRSCGEGEFSTVYKVEQAIGEPLSFTPPHSSAKVWAVKKTRKPYTGPMDRSKKLREVELLERLRGHDHVISLTDSWEFNNHLYIQMEFCENDTLSTFLCTHGYKGYMDAFRVWKIALELSSGLKYIHDHNIIHLDLKPANIFVNFSGSLKIGDFGVATTWPAARGIDGEGDRHYLAPEALQGQYDKPCDVYTLGMILCEIAANLDLPENGDSWQRLRNDDFSEVPSMTWSSMSSLNRDENGDPIESSESTPQPEIPKHAPAFMTDPSNPDSADSVFLAMMHRDPAMRPTIDTVFSGGGCQWVAGRLRAGATVYEGPFGPEDDVLHQDYADVMDTS</sequence>
<evidence type="ECO:0000256" key="3">
    <source>
        <dbReference type="ARBA" id="ARBA00022777"/>
    </source>
</evidence>
<evidence type="ECO:0000313" key="9">
    <source>
        <dbReference type="Proteomes" id="UP000700596"/>
    </source>
</evidence>
<feature type="domain" description="Protein kinase" evidence="7">
    <location>
        <begin position="759"/>
        <end position="1063"/>
    </location>
</feature>
<evidence type="ECO:0000256" key="2">
    <source>
        <dbReference type="ARBA" id="ARBA00022741"/>
    </source>
</evidence>
<feature type="compositionally biased region" description="Polar residues" evidence="6">
    <location>
        <begin position="608"/>
        <end position="620"/>
    </location>
</feature>
<gene>
    <name evidence="8" type="ORF">B0J11DRAFT_74452</name>
</gene>
<keyword evidence="1" id="KW-0808">Transferase</keyword>
<proteinExistence type="inferred from homology"/>
<dbReference type="GO" id="GO:0004672">
    <property type="term" value="F:protein kinase activity"/>
    <property type="evidence" value="ECO:0007669"/>
    <property type="project" value="InterPro"/>
</dbReference>
<evidence type="ECO:0000313" key="8">
    <source>
        <dbReference type="EMBL" id="KAH7118745.1"/>
    </source>
</evidence>
<feature type="region of interest" description="Disordered" evidence="6">
    <location>
        <begin position="988"/>
        <end position="1031"/>
    </location>
</feature>
<feature type="compositionally biased region" description="Polar residues" evidence="6">
    <location>
        <begin position="112"/>
        <end position="123"/>
    </location>
</feature>
<dbReference type="Gene3D" id="3.30.200.20">
    <property type="entry name" value="Phosphorylase Kinase, domain 1"/>
    <property type="match status" value="1"/>
</dbReference>
<evidence type="ECO:0000256" key="5">
    <source>
        <dbReference type="ARBA" id="ARBA00037982"/>
    </source>
</evidence>
<dbReference type="SUPFAM" id="SSF56112">
    <property type="entry name" value="Protein kinase-like (PK-like)"/>
    <property type="match status" value="1"/>
</dbReference>
<evidence type="ECO:0000259" key="7">
    <source>
        <dbReference type="PROSITE" id="PS50011"/>
    </source>
</evidence>
<comment type="similarity">
    <text evidence="5">Belongs to the protein kinase superfamily. Ser/Thr protein kinase family. GCN2 subfamily.</text>
</comment>
<feature type="compositionally biased region" description="Low complexity" evidence="6">
    <location>
        <begin position="671"/>
        <end position="682"/>
    </location>
</feature>
<dbReference type="PANTHER" id="PTHR11042">
    <property type="entry name" value="EUKARYOTIC TRANSLATION INITIATION FACTOR 2-ALPHA KINASE EIF2-ALPHA KINASE -RELATED"/>
    <property type="match status" value="1"/>
</dbReference>